<dbReference type="GeneID" id="8513735"/>
<dbReference type="KEGG" id="mvu:Metvu_1392"/>
<proteinExistence type="predicted"/>
<name>C9RI43_METVM</name>
<evidence type="ECO:0000313" key="2">
    <source>
        <dbReference type="Proteomes" id="UP000002063"/>
    </source>
</evidence>
<dbReference type="EMBL" id="CP001787">
    <property type="protein sequence ID" value="ACX73245.1"/>
    <property type="molecule type" value="Genomic_DNA"/>
</dbReference>
<keyword evidence="2" id="KW-1185">Reference proteome</keyword>
<dbReference type="Proteomes" id="UP000002063">
    <property type="component" value="Chromosome"/>
</dbReference>
<gene>
    <name evidence="1" type="ordered locus">Metvu_1392</name>
</gene>
<accession>C9RI43</accession>
<dbReference type="OrthoDB" id="65964at2157"/>
<sequence length="199" mass="23695">MELFDFDNIYNEAIGNIKYFIKKATKYDEIKKHEDILKNDLLTAIDIFVNRFKNNPLLCRNGNNHSTCDTKVCREIENRMKNWINELFNCLSNEEELDNFFKLIAKDAMKFVELDFEPLYILCGLEEIRETAEEKLKEELPTEEYLKVMEEFDDLVERISLVATAVYMEFEDRVFERMGINKNLKHNIIKLGLKKMNVK</sequence>
<dbReference type="RefSeq" id="WP_015733464.1">
    <property type="nucleotide sequence ID" value="NC_013407.1"/>
</dbReference>
<dbReference type="HOGENOM" id="CLU_1369557_0_0_2"/>
<dbReference type="AlphaFoldDB" id="C9RI43"/>
<protein>
    <submittedName>
        <fullName evidence="1">Uncharacterized protein</fullName>
    </submittedName>
</protein>
<evidence type="ECO:0000313" key="1">
    <source>
        <dbReference type="EMBL" id="ACX73245.1"/>
    </source>
</evidence>
<organism evidence="1 2">
    <name type="scientific">Methanocaldococcus vulcanius (strain ATCC 700851 / DSM 12094 / M7)</name>
    <name type="common">Methanococcus vulcanius</name>
    <dbReference type="NCBI Taxonomy" id="579137"/>
    <lineage>
        <taxon>Archaea</taxon>
        <taxon>Methanobacteriati</taxon>
        <taxon>Methanobacteriota</taxon>
        <taxon>Methanomada group</taxon>
        <taxon>Methanococci</taxon>
        <taxon>Methanococcales</taxon>
        <taxon>Methanocaldococcaceae</taxon>
        <taxon>Methanocaldococcus</taxon>
    </lineage>
</organism>
<dbReference type="eggNOG" id="arCOG09681">
    <property type="taxonomic scope" value="Archaea"/>
</dbReference>
<reference evidence="1" key="1">
    <citation type="submission" date="2009-10" db="EMBL/GenBank/DDBJ databases">
        <title>Complete sequence of chromosome of Methanocaldococcus vulcanius M7.</title>
        <authorList>
            <consortium name="US DOE Joint Genome Institute"/>
            <person name="Lucas S."/>
            <person name="Copeland A."/>
            <person name="Lapidus A."/>
            <person name="Glavina del Rio T."/>
            <person name="Dalin E."/>
            <person name="Tice H."/>
            <person name="Bruce D."/>
            <person name="Goodwin L."/>
            <person name="Pitluck S."/>
            <person name="Lcollab F.I."/>
            <person name="Brettin T."/>
            <person name="Detter J.C."/>
            <person name="Han C."/>
            <person name="Tapia R."/>
            <person name="Kuske C.R."/>
            <person name="Schmutz J."/>
            <person name="Larimer F."/>
            <person name="Land M."/>
            <person name="Hauser L."/>
            <person name="Kyrpides N."/>
            <person name="Ovchinikova G."/>
            <person name="Sieprawska-Lupa M."/>
            <person name="Whitman W.B."/>
            <person name="Woyke T."/>
        </authorList>
    </citation>
    <scope>NUCLEOTIDE SEQUENCE [LARGE SCALE GENOMIC DNA]</scope>
    <source>
        <strain evidence="1">M7</strain>
    </source>
</reference>